<dbReference type="AlphaFoldDB" id="A0A194X6D6"/>
<protein>
    <recommendedName>
        <fullName evidence="3">C2H2-type domain-containing protein</fullName>
    </recommendedName>
</protein>
<proteinExistence type="predicted"/>
<dbReference type="Pfam" id="PF12013">
    <property type="entry name" value="OrsD"/>
    <property type="match status" value="1"/>
</dbReference>
<dbReference type="EMBL" id="KQ947417">
    <property type="protein sequence ID" value="KUJ15738.1"/>
    <property type="molecule type" value="Genomic_DNA"/>
</dbReference>
<dbReference type="GeneID" id="28824859"/>
<dbReference type="InterPro" id="IPR022698">
    <property type="entry name" value="OrsD"/>
</dbReference>
<organism evidence="1 2">
    <name type="scientific">Mollisia scopiformis</name>
    <name type="common">Conifer needle endophyte fungus</name>
    <name type="synonym">Phialocephala scopiformis</name>
    <dbReference type="NCBI Taxonomy" id="149040"/>
    <lineage>
        <taxon>Eukaryota</taxon>
        <taxon>Fungi</taxon>
        <taxon>Dikarya</taxon>
        <taxon>Ascomycota</taxon>
        <taxon>Pezizomycotina</taxon>
        <taxon>Leotiomycetes</taxon>
        <taxon>Helotiales</taxon>
        <taxon>Mollisiaceae</taxon>
        <taxon>Mollisia</taxon>
    </lineage>
</organism>
<evidence type="ECO:0008006" key="3">
    <source>
        <dbReference type="Google" id="ProtNLM"/>
    </source>
</evidence>
<keyword evidence="2" id="KW-1185">Reference proteome</keyword>
<evidence type="ECO:0000313" key="2">
    <source>
        <dbReference type="Proteomes" id="UP000070700"/>
    </source>
</evidence>
<accession>A0A194X6D6</accession>
<sequence>MYPQTTSQPPILPIIPQELEPFLLLLSDPAGLPICRICQAALLPKSTTDHLRKQHHLPASLRPSLRHLLSTLSPLEFSDIPPRPEDSCPVPELKIVDAFQCKRCDFIRRDLTDVRRHLNQEHGMSAKDGYEEIQAQSWFGGRWAVYWRVDVRKAELRMKGPPCIWGLFGAGWGDKKPTTWEKMEDEAMAYEDWEKKTSEAGC</sequence>
<evidence type="ECO:0000313" key="1">
    <source>
        <dbReference type="EMBL" id="KUJ15738.1"/>
    </source>
</evidence>
<dbReference type="OrthoDB" id="3558677at2759"/>
<dbReference type="RefSeq" id="XP_018070093.1">
    <property type="nucleotide sequence ID" value="XM_018215133.1"/>
</dbReference>
<dbReference type="Proteomes" id="UP000070700">
    <property type="component" value="Unassembled WGS sequence"/>
</dbReference>
<reference evidence="1 2" key="1">
    <citation type="submission" date="2015-10" db="EMBL/GenBank/DDBJ databases">
        <title>Full genome of DAOMC 229536 Phialocephala scopiformis, a fungal endophyte of spruce producing the potent anti-insectan compound rugulosin.</title>
        <authorList>
            <consortium name="DOE Joint Genome Institute"/>
            <person name="Walker A.K."/>
            <person name="Frasz S.L."/>
            <person name="Seifert K.A."/>
            <person name="Miller J.D."/>
            <person name="Mondo S.J."/>
            <person name="Labutti K."/>
            <person name="Lipzen A."/>
            <person name="Dockter R."/>
            <person name="Kennedy M."/>
            <person name="Grigoriev I.V."/>
            <person name="Spatafora J.W."/>
        </authorList>
    </citation>
    <scope>NUCLEOTIDE SEQUENCE [LARGE SCALE GENOMIC DNA]</scope>
    <source>
        <strain evidence="1 2">CBS 120377</strain>
    </source>
</reference>
<name>A0A194X6D6_MOLSC</name>
<dbReference type="KEGG" id="psco:LY89DRAFT_685683"/>
<dbReference type="InParanoid" id="A0A194X6D6"/>
<gene>
    <name evidence="1" type="ORF">LY89DRAFT_685683</name>
</gene>